<evidence type="ECO:0000256" key="2">
    <source>
        <dbReference type="ARBA" id="ARBA00023163"/>
    </source>
</evidence>
<gene>
    <name evidence="4" type="ORF">LKD32_05565</name>
</gene>
<dbReference type="SUPFAM" id="SSF100950">
    <property type="entry name" value="NagB/RpiA/CoA transferase-like"/>
    <property type="match status" value="1"/>
</dbReference>
<dbReference type="SMART" id="SM00420">
    <property type="entry name" value="HTH_DEOR"/>
    <property type="match status" value="1"/>
</dbReference>
<dbReference type="RefSeq" id="WP_177977949.1">
    <property type="nucleotide sequence ID" value="NZ_JAJEPU010000012.1"/>
</dbReference>
<protein>
    <submittedName>
        <fullName evidence="4">DeoR/GlpR family DNA-binding transcription regulator</fullName>
    </submittedName>
</protein>
<dbReference type="PROSITE" id="PS51000">
    <property type="entry name" value="HTH_DEOR_2"/>
    <property type="match status" value="1"/>
</dbReference>
<dbReference type="GO" id="GO:0003700">
    <property type="term" value="F:DNA-binding transcription factor activity"/>
    <property type="evidence" value="ECO:0007669"/>
    <property type="project" value="InterPro"/>
</dbReference>
<dbReference type="PANTHER" id="PTHR30363:SF44">
    <property type="entry name" value="AGA OPERON TRANSCRIPTIONAL REPRESSOR-RELATED"/>
    <property type="match status" value="1"/>
</dbReference>
<comment type="caution">
    <text evidence="4">The sequence shown here is derived from an EMBL/GenBank/DDBJ whole genome shotgun (WGS) entry which is preliminary data.</text>
</comment>
<dbReference type="SUPFAM" id="SSF46785">
    <property type="entry name" value="Winged helix' DNA-binding domain"/>
    <property type="match status" value="1"/>
</dbReference>
<sequence length="253" mass="27789">MDSMEMRRDAIVQLINENGTVSFSQIKKAFPQVSEMTLRTDLKFLDEEQRILRVHGGARSVQVLIGTDDDLNRKAVRNIPEKQKIAEKALGLIHPDTTIFLDSGSTATMFAGRFPDQSNLIYTTGLSCATELAKLSSPTVMIPGGKLNRYSQSVCGISAIRELERVNFYQVLLGVTGYHPQSGFTCGISDEAILKQTAICQADQVIVMMDSSKIDVRSSFSICGLKEIDIVVSDGKLPDEFLAECGKYGVKVL</sequence>
<dbReference type="GO" id="GO:0003677">
    <property type="term" value="F:DNA binding"/>
    <property type="evidence" value="ECO:0007669"/>
    <property type="project" value="UniProtKB-KW"/>
</dbReference>
<reference evidence="4" key="1">
    <citation type="submission" date="2021-10" db="EMBL/GenBank/DDBJ databases">
        <title>Anaerobic single-cell dispensing facilitates the cultivation of human gut bacteria.</title>
        <authorList>
            <person name="Afrizal A."/>
        </authorList>
    </citation>
    <scope>NUCLEOTIDE SEQUENCE</scope>
    <source>
        <strain evidence="4">CLA-AA-H274</strain>
    </source>
</reference>
<dbReference type="InterPro" id="IPR001034">
    <property type="entry name" value="DeoR_HTH"/>
</dbReference>
<dbReference type="Proteomes" id="UP001198962">
    <property type="component" value="Unassembled WGS sequence"/>
</dbReference>
<dbReference type="EMBL" id="JAJEPU010000012">
    <property type="protein sequence ID" value="MCC2164351.1"/>
    <property type="molecule type" value="Genomic_DNA"/>
</dbReference>
<evidence type="ECO:0000256" key="1">
    <source>
        <dbReference type="ARBA" id="ARBA00023015"/>
    </source>
</evidence>
<keyword evidence="1" id="KW-0805">Transcription regulation</keyword>
<dbReference type="AlphaFoldDB" id="A0AAE3AP98"/>
<feature type="domain" description="HTH deoR-type" evidence="3">
    <location>
        <begin position="4"/>
        <end position="60"/>
    </location>
</feature>
<proteinExistence type="predicted"/>
<evidence type="ECO:0000313" key="4">
    <source>
        <dbReference type="EMBL" id="MCC2164351.1"/>
    </source>
</evidence>
<evidence type="ECO:0000259" key="3">
    <source>
        <dbReference type="PROSITE" id="PS51000"/>
    </source>
</evidence>
<dbReference type="InterPro" id="IPR037171">
    <property type="entry name" value="NagB/RpiA_transferase-like"/>
</dbReference>
<keyword evidence="4" id="KW-0238">DNA-binding</keyword>
<dbReference type="InterPro" id="IPR036390">
    <property type="entry name" value="WH_DNA-bd_sf"/>
</dbReference>
<dbReference type="InterPro" id="IPR050313">
    <property type="entry name" value="Carb_Metab_HTH_regulators"/>
</dbReference>
<dbReference type="InterPro" id="IPR014036">
    <property type="entry name" value="DeoR-like_C"/>
</dbReference>
<dbReference type="Pfam" id="PF00455">
    <property type="entry name" value="DeoRC"/>
    <property type="match status" value="1"/>
</dbReference>
<dbReference type="SMART" id="SM01134">
    <property type="entry name" value="DeoRC"/>
    <property type="match status" value="1"/>
</dbReference>
<organism evidence="4 5">
    <name type="scientific">Brotaphodocola catenula</name>
    <dbReference type="NCBI Taxonomy" id="2885361"/>
    <lineage>
        <taxon>Bacteria</taxon>
        <taxon>Bacillati</taxon>
        <taxon>Bacillota</taxon>
        <taxon>Clostridia</taxon>
        <taxon>Lachnospirales</taxon>
        <taxon>Lachnospiraceae</taxon>
        <taxon>Brotaphodocola</taxon>
    </lineage>
</organism>
<name>A0AAE3AP98_9FIRM</name>
<keyword evidence="2" id="KW-0804">Transcription</keyword>
<dbReference type="PANTHER" id="PTHR30363">
    <property type="entry name" value="HTH-TYPE TRANSCRIPTIONAL REGULATOR SRLR-RELATED"/>
    <property type="match status" value="1"/>
</dbReference>
<dbReference type="Gene3D" id="3.40.50.1360">
    <property type="match status" value="1"/>
</dbReference>
<keyword evidence="5" id="KW-1185">Reference proteome</keyword>
<evidence type="ECO:0000313" key="5">
    <source>
        <dbReference type="Proteomes" id="UP001198962"/>
    </source>
</evidence>
<dbReference type="Pfam" id="PF08220">
    <property type="entry name" value="HTH_DeoR"/>
    <property type="match status" value="1"/>
</dbReference>
<accession>A0AAE3AP98</accession>